<evidence type="ECO:0000256" key="2">
    <source>
        <dbReference type="ARBA" id="ARBA00011006"/>
    </source>
</evidence>
<dbReference type="InterPro" id="IPR007341">
    <property type="entry name" value="Transgly_assoc"/>
</dbReference>
<keyword evidence="5 7" id="KW-1133">Transmembrane helix</keyword>
<protein>
    <submittedName>
        <fullName evidence="8">Transglycosylase-associated protein</fullName>
    </submittedName>
</protein>
<keyword evidence="6 7" id="KW-0472">Membrane</keyword>
<comment type="caution">
    <text evidence="8">The sequence shown here is derived from an EMBL/GenBank/DDBJ whole genome shotgun (WGS) entry which is preliminary data.</text>
</comment>
<sequence length="86" mass="8715">MEFMQHGLIWALIIGAVAGWLAGLLVKGGGFGLLVDILVGIVGAVIGGWLFSALGVSLGGGLLGSLLTAVIGAVVLLFAIRLFRRA</sequence>
<reference evidence="8" key="1">
    <citation type="submission" date="2016-01" db="EMBL/GenBank/DDBJ databases">
        <authorList>
            <person name="Peeters C."/>
        </authorList>
    </citation>
    <scope>NUCLEOTIDE SEQUENCE [LARGE SCALE GENOMIC DNA]</scope>
    <source>
        <strain evidence="8">LMG 22940</strain>
    </source>
</reference>
<evidence type="ECO:0000256" key="3">
    <source>
        <dbReference type="ARBA" id="ARBA00022475"/>
    </source>
</evidence>
<comment type="similarity">
    <text evidence="2">Belongs to the UPF0410 family.</text>
</comment>
<evidence type="ECO:0000256" key="5">
    <source>
        <dbReference type="ARBA" id="ARBA00022989"/>
    </source>
</evidence>
<organism evidence="8 9">
    <name type="scientific">Caballeronia choica</name>
    <dbReference type="NCBI Taxonomy" id="326476"/>
    <lineage>
        <taxon>Bacteria</taxon>
        <taxon>Pseudomonadati</taxon>
        <taxon>Pseudomonadota</taxon>
        <taxon>Betaproteobacteria</taxon>
        <taxon>Burkholderiales</taxon>
        <taxon>Burkholderiaceae</taxon>
        <taxon>Caballeronia</taxon>
    </lineage>
</organism>
<dbReference type="PANTHER" id="PTHR33884:SF3">
    <property type="entry name" value="UPF0410 PROTEIN YMGE"/>
    <property type="match status" value="1"/>
</dbReference>
<gene>
    <name evidence="8" type="ORF">AWB68_01383</name>
</gene>
<evidence type="ECO:0000256" key="4">
    <source>
        <dbReference type="ARBA" id="ARBA00022692"/>
    </source>
</evidence>
<evidence type="ECO:0000313" key="9">
    <source>
        <dbReference type="Proteomes" id="UP000054770"/>
    </source>
</evidence>
<keyword evidence="3" id="KW-1003">Cell membrane</keyword>
<keyword evidence="9" id="KW-1185">Reference proteome</keyword>
<feature type="transmembrane region" description="Helical" evidence="7">
    <location>
        <begin position="6"/>
        <end position="26"/>
    </location>
</feature>
<comment type="subcellular location">
    <subcellularLocation>
        <location evidence="1">Cell membrane</location>
        <topology evidence="1">Multi-pass membrane protein</topology>
    </subcellularLocation>
</comment>
<proteinExistence type="inferred from homology"/>
<dbReference type="AlphaFoldDB" id="A0A158G984"/>
<dbReference type="Pfam" id="PF04226">
    <property type="entry name" value="Transgly_assoc"/>
    <property type="match status" value="1"/>
</dbReference>
<dbReference type="GO" id="GO:0005886">
    <property type="term" value="C:plasma membrane"/>
    <property type="evidence" value="ECO:0007669"/>
    <property type="project" value="UniProtKB-SubCell"/>
</dbReference>
<feature type="transmembrane region" description="Helical" evidence="7">
    <location>
        <begin position="33"/>
        <end position="56"/>
    </location>
</feature>
<feature type="transmembrane region" description="Helical" evidence="7">
    <location>
        <begin position="62"/>
        <end position="83"/>
    </location>
</feature>
<dbReference type="PANTHER" id="PTHR33884">
    <property type="entry name" value="UPF0410 PROTEIN YMGE"/>
    <property type="match status" value="1"/>
</dbReference>
<accession>A0A158G984</accession>
<dbReference type="Proteomes" id="UP000054770">
    <property type="component" value="Unassembled WGS sequence"/>
</dbReference>
<evidence type="ECO:0000256" key="1">
    <source>
        <dbReference type="ARBA" id="ARBA00004651"/>
    </source>
</evidence>
<name>A0A158G984_9BURK</name>
<evidence type="ECO:0000256" key="7">
    <source>
        <dbReference type="SAM" id="Phobius"/>
    </source>
</evidence>
<keyword evidence="4 7" id="KW-0812">Transmembrane</keyword>
<dbReference type="EMBL" id="FCON02000010">
    <property type="protein sequence ID" value="SAL28421.1"/>
    <property type="molecule type" value="Genomic_DNA"/>
</dbReference>
<evidence type="ECO:0000313" key="8">
    <source>
        <dbReference type="EMBL" id="SAL28421.1"/>
    </source>
</evidence>
<evidence type="ECO:0000256" key="6">
    <source>
        <dbReference type="ARBA" id="ARBA00023136"/>
    </source>
</evidence>